<dbReference type="RefSeq" id="XP_017988720.1">
    <property type="nucleotide sequence ID" value="XM_018133154.1"/>
</dbReference>
<dbReference type="STRING" id="45286.A0A0X8HUI9"/>
<keyword evidence="4" id="KW-0539">Nucleus</keyword>
<sequence>MANFGRRTWDREEYAKLAKESRPLSHLEDLSEAQFQQLKLKYTNYEKLLQESTADADKRIITSALTSYKRGKQFGFYCELCNLTFKDTLQYIDHLNHKVHEIKFEQVFDEKLVIDTRDNEHVPISEFVNEYKSQVAAFAKNNGSFKATNRKPKKYIKVDVKKKEKDNETTDEVSDAMGFKSFGSTKRK</sequence>
<dbReference type="EMBL" id="CP014246">
    <property type="protein sequence ID" value="AMD21724.1"/>
    <property type="molecule type" value="Genomic_DNA"/>
</dbReference>
<dbReference type="Proteomes" id="UP000243052">
    <property type="component" value="Chromosome vi"/>
</dbReference>
<dbReference type="InterPro" id="IPR013087">
    <property type="entry name" value="Znf_C2H2_type"/>
</dbReference>
<organism evidence="6 7">
    <name type="scientific">Eremothecium sinecaudum</name>
    <dbReference type="NCBI Taxonomy" id="45286"/>
    <lineage>
        <taxon>Eukaryota</taxon>
        <taxon>Fungi</taxon>
        <taxon>Dikarya</taxon>
        <taxon>Ascomycota</taxon>
        <taxon>Saccharomycotina</taxon>
        <taxon>Saccharomycetes</taxon>
        <taxon>Saccharomycetales</taxon>
        <taxon>Saccharomycetaceae</taxon>
        <taxon>Eremothecium</taxon>
    </lineage>
</organism>
<evidence type="ECO:0000256" key="1">
    <source>
        <dbReference type="ARBA" id="ARBA00022723"/>
    </source>
</evidence>
<dbReference type="GO" id="GO:0000398">
    <property type="term" value="P:mRNA splicing, via spliceosome"/>
    <property type="evidence" value="ECO:0007669"/>
    <property type="project" value="InterPro"/>
</dbReference>
<dbReference type="GeneID" id="28725029"/>
<keyword evidence="7" id="KW-1185">Reference proteome</keyword>
<dbReference type="SUPFAM" id="SSF57667">
    <property type="entry name" value="beta-beta-alpha zinc fingers"/>
    <property type="match status" value="1"/>
</dbReference>
<keyword evidence="1" id="KW-0479">Metal-binding</keyword>
<evidence type="ECO:0000313" key="7">
    <source>
        <dbReference type="Proteomes" id="UP000243052"/>
    </source>
</evidence>
<name>A0A0X8HUI9_9SACH</name>
<dbReference type="PROSITE" id="PS00028">
    <property type="entry name" value="ZINC_FINGER_C2H2_1"/>
    <property type="match status" value="1"/>
</dbReference>
<dbReference type="GO" id="GO:0005681">
    <property type="term" value="C:spliceosomal complex"/>
    <property type="evidence" value="ECO:0007669"/>
    <property type="project" value="InterPro"/>
</dbReference>
<dbReference type="InterPro" id="IPR036236">
    <property type="entry name" value="Znf_C2H2_sf"/>
</dbReference>
<evidence type="ECO:0000313" key="6">
    <source>
        <dbReference type="EMBL" id="AMD21724.1"/>
    </source>
</evidence>
<dbReference type="GO" id="GO:0046540">
    <property type="term" value="C:U4/U6 x U5 tri-snRNP complex"/>
    <property type="evidence" value="ECO:0007669"/>
    <property type="project" value="TreeGrafter"/>
</dbReference>
<evidence type="ECO:0000256" key="3">
    <source>
        <dbReference type="ARBA" id="ARBA00022833"/>
    </source>
</evidence>
<dbReference type="OrthoDB" id="30343at2759"/>
<dbReference type="InterPro" id="IPR040107">
    <property type="entry name" value="Snu23"/>
</dbReference>
<evidence type="ECO:0000259" key="5">
    <source>
        <dbReference type="PROSITE" id="PS00028"/>
    </source>
</evidence>
<proteinExistence type="predicted"/>
<keyword evidence="2" id="KW-0863">Zinc-finger</keyword>
<evidence type="ECO:0000256" key="4">
    <source>
        <dbReference type="ARBA" id="ARBA00023242"/>
    </source>
</evidence>
<evidence type="ECO:0000256" key="2">
    <source>
        <dbReference type="ARBA" id="ARBA00022771"/>
    </source>
</evidence>
<reference evidence="6 7" key="1">
    <citation type="submission" date="2016-01" db="EMBL/GenBank/DDBJ databases">
        <title>Genome sequence of the yeast Holleya sinecauda.</title>
        <authorList>
            <person name="Dietrich F.S."/>
        </authorList>
    </citation>
    <scope>NUCLEOTIDE SEQUENCE [LARGE SCALE GENOMIC DNA]</scope>
    <source>
        <strain evidence="6 7">ATCC 58844</strain>
    </source>
</reference>
<dbReference type="GO" id="GO:0008270">
    <property type="term" value="F:zinc ion binding"/>
    <property type="evidence" value="ECO:0007669"/>
    <property type="project" value="UniProtKB-KW"/>
</dbReference>
<protein>
    <submittedName>
        <fullName evidence="6">HFL132Cp</fullName>
    </submittedName>
</protein>
<dbReference type="AlphaFoldDB" id="A0A0X8HUI9"/>
<gene>
    <name evidence="6" type="ORF">AW171_hschr63695</name>
</gene>
<dbReference type="PANTHER" id="PTHR45986:SF1">
    <property type="entry name" value="ZINC FINGER MATRIN-TYPE PROTEIN 2"/>
    <property type="match status" value="1"/>
</dbReference>
<dbReference type="Pfam" id="PF12874">
    <property type="entry name" value="zf-met"/>
    <property type="match status" value="1"/>
</dbReference>
<accession>A0A0X8HUI9</accession>
<feature type="domain" description="C2H2-type" evidence="5">
    <location>
        <begin position="78"/>
        <end position="100"/>
    </location>
</feature>
<keyword evidence="3" id="KW-0862">Zinc</keyword>
<dbReference type="PANTHER" id="PTHR45986">
    <property type="entry name" value="ZINC FINGER MATRIN-TYPE PROTEIN 2"/>
    <property type="match status" value="1"/>
</dbReference>